<organism evidence="1">
    <name type="scientific">marine metagenome</name>
    <dbReference type="NCBI Taxonomy" id="408172"/>
    <lineage>
        <taxon>unclassified sequences</taxon>
        <taxon>metagenomes</taxon>
        <taxon>ecological metagenomes</taxon>
    </lineage>
</organism>
<dbReference type="EMBL" id="UINC01144836">
    <property type="protein sequence ID" value="SVD34595.1"/>
    <property type="molecule type" value="Genomic_DNA"/>
</dbReference>
<reference evidence="1" key="1">
    <citation type="submission" date="2018-05" db="EMBL/GenBank/DDBJ databases">
        <authorList>
            <person name="Lanie J.A."/>
            <person name="Ng W.-L."/>
            <person name="Kazmierczak K.M."/>
            <person name="Andrzejewski T.M."/>
            <person name="Davidsen T.M."/>
            <person name="Wayne K.J."/>
            <person name="Tettelin H."/>
            <person name="Glass J.I."/>
            <person name="Rusch D."/>
            <person name="Podicherti R."/>
            <person name="Tsui H.-C.T."/>
            <person name="Winkler M.E."/>
        </authorList>
    </citation>
    <scope>NUCLEOTIDE SEQUENCE</scope>
</reference>
<protein>
    <recommendedName>
        <fullName evidence="2">Cytochrome C Planctomycete-type domain-containing protein</fullName>
    </recommendedName>
</protein>
<proteinExistence type="predicted"/>
<evidence type="ECO:0008006" key="2">
    <source>
        <dbReference type="Google" id="ProtNLM"/>
    </source>
</evidence>
<accession>A0A382UL70</accession>
<dbReference type="AlphaFoldDB" id="A0A382UL70"/>
<feature type="non-terminal residue" evidence="1">
    <location>
        <position position="66"/>
    </location>
</feature>
<evidence type="ECO:0000313" key="1">
    <source>
        <dbReference type="EMBL" id="SVD34595.1"/>
    </source>
</evidence>
<name>A0A382UL70_9ZZZZ</name>
<sequence>MSKTSFRGCVGFMALVTSASVLVVRAQQPVVEHSPTAEQIEFFEGRVRPVLAEKCFQCHSSRTSTP</sequence>
<gene>
    <name evidence="1" type="ORF">METZ01_LOCUS387449</name>
</gene>